<dbReference type="InParanoid" id="S2JQ62"/>
<accession>S2JQ62</accession>
<proteinExistence type="predicted"/>
<dbReference type="InterPro" id="IPR053006">
    <property type="entry name" value="Meiosis_regulatory"/>
</dbReference>
<dbReference type="Pfam" id="PF10544">
    <property type="entry name" value="T5orf172"/>
    <property type="match status" value="1"/>
</dbReference>
<dbReference type="STRING" id="1220926.S2JQ62"/>
<dbReference type="InterPro" id="IPR018306">
    <property type="entry name" value="Phage_T5_Orf172_DNA-bd"/>
</dbReference>
<dbReference type="OrthoDB" id="2417614at2759"/>
<dbReference type="eggNOG" id="ENOG502QWMU">
    <property type="taxonomic scope" value="Eukaryota"/>
</dbReference>
<organism evidence="2 3">
    <name type="scientific">Mucor circinelloides f. circinelloides (strain 1006PhL)</name>
    <name type="common">Mucormycosis agent</name>
    <name type="synonym">Calyptromyces circinelloides</name>
    <dbReference type="NCBI Taxonomy" id="1220926"/>
    <lineage>
        <taxon>Eukaryota</taxon>
        <taxon>Fungi</taxon>
        <taxon>Fungi incertae sedis</taxon>
        <taxon>Mucoromycota</taxon>
        <taxon>Mucoromycotina</taxon>
        <taxon>Mucoromycetes</taxon>
        <taxon>Mucorales</taxon>
        <taxon>Mucorineae</taxon>
        <taxon>Mucoraceae</taxon>
        <taxon>Mucor</taxon>
    </lineage>
</organism>
<sequence length="363" mass="41595">MALKAILPEKRCVERAIQFQCRRTTATLAATVLDDVQEDAISPMTTKIPPLEPLLKTKIPTGITTVQNKSSVSHFKRCSGHKRRNGRPCTRLVKIDLRQSMDNVYCYDHRQKPQKEKQPTVIKPVVEPVVEPVVKPVVKSVVEPVVKSVVKSVIIDDCWQLWIGDHIEPKSKSLIRQVMKDPFSDRDKAGYIYAFLLEDGPRVSQVEHAYFKIGRAENPHRRMYQVTRSCNFIPKIVEVIPRFPEKTSAAAVVVAQEEQMVMSANEEEALQVDSSEMRNETKCPMSHRVERLIHLELASQYQRAGFKCDECGSTHREWFRVDRRRHPDGTLMTDQELWQSDIRPIVLKWIQFGVAASALKNSD</sequence>
<dbReference type="VEuPathDB" id="FungiDB:HMPREF1544_11389"/>
<dbReference type="AlphaFoldDB" id="S2JQ62"/>
<gene>
    <name evidence="2" type="ORF">HMPREF1544_11389</name>
</gene>
<protein>
    <recommendedName>
        <fullName evidence="1">Bacteriophage T5 Orf172 DNA-binding domain-containing protein</fullName>
    </recommendedName>
</protein>
<evidence type="ECO:0000259" key="1">
    <source>
        <dbReference type="Pfam" id="PF10544"/>
    </source>
</evidence>
<keyword evidence="3" id="KW-1185">Reference proteome</keyword>
<name>S2JQ62_MUCC1</name>
<evidence type="ECO:0000313" key="2">
    <source>
        <dbReference type="EMBL" id="EPB81875.1"/>
    </source>
</evidence>
<dbReference type="Proteomes" id="UP000014254">
    <property type="component" value="Unassembled WGS sequence"/>
</dbReference>
<dbReference type="PANTHER" id="PTHR28094">
    <property type="entry name" value="MEIOTICALLY UP-REGULATED GENE 113 PROTEIN"/>
    <property type="match status" value="1"/>
</dbReference>
<evidence type="ECO:0000313" key="3">
    <source>
        <dbReference type="Proteomes" id="UP000014254"/>
    </source>
</evidence>
<feature type="domain" description="Bacteriophage T5 Orf172 DNA-binding" evidence="1">
    <location>
        <begin position="190"/>
        <end position="324"/>
    </location>
</feature>
<dbReference type="EMBL" id="KE124143">
    <property type="protein sequence ID" value="EPB81875.1"/>
    <property type="molecule type" value="Genomic_DNA"/>
</dbReference>
<reference evidence="3" key="1">
    <citation type="submission" date="2013-05" db="EMBL/GenBank/DDBJ databases">
        <title>The Genome sequence of Mucor circinelloides f. circinelloides 1006PhL.</title>
        <authorList>
            <consortium name="The Broad Institute Genomics Platform"/>
            <person name="Cuomo C."/>
            <person name="Earl A."/>
            <person name="Findley K."/>
            <person name="Lee S.C."/>
            <person name="Walker B."/>
            <person name="Young S."/>
            <person name="Zeng Q."/>
            <person name="Gargeya S."/>
            <person name="Fitzgerald M."/>
            <person name="Haas B."/>
            <person name="Abouelleil A."/>
            <person name="Allen A.W."/>
            <person name="Alvarado L."/>
            <person name="Arachchi H.M."/>
            <person name="Berlin A.M."/>
            <person name="Chapman S.B."/>
            <person name="Gainer-Dewar J."/>
            <person name="Goldberg J."/>
            <person name="Griggs A."/>
            <person name="Gujja S."/>
            <person name="Hansen M."/>
            <person name="Howarth C."/>
            <person name="Imamovic A."/>
            <person name="Ireland A."/>
            <person name="Larimer J."/>
            <person name="McCowan C."/>
            <person name="Murphy C."/>
            <person name="Pearson M."/>
            <person name="Poon T.W."/>
            <person name="Priest M."/>
            <person name="Roberts A."/>
            <person name="Saif S."/>
            <person name="Shea T."/>
            <person name="Sisk P."/>
            <person name="Sykes S."/>
            <person name="Wortman J."/>
            <person name="Nusbaum C."/>
            <person name="Birren B."/>
        </authorList>
    </citation>
    <scope>NUCLEOTIDE SEQUENCE [LARGE SCALE GENOMIC DNA]</scope>
    <source>
        <strain evidence="3">1006PhL</strain>
    </source>
</reference>
<dbReference type="PANTHER" id="PTHR28094:SF1">
    <property type="entry name" value="MEIOTICALLY UP-REGULATED GENE 113 PROTEIN"/>
    <property type="match status" value="1"/>
</dbReference>
<dbReference type="OMA" id="GSTHREW"/>